<dbReference type="EMBL" id="FNWV01000013">
    <property type="protein sequence ID" value="SEH80468.1"/>
    <property type="molecule type" value="Genomic_DNA"/>
</dbReference>
<organism evidence="1 2">
    <name type="scientific">Ruminococcus flavefaciens</name>
    <dbReference type="NCBI Taxonomy" id="1265"/>
    <lineage>
        <taxon>Bacteria</taxon>
        <taxon>Bacillati</taxon>
        <taxon>Bacillota</taxon>
        <taxon>Clostridia</taxon>
        <taxon>Eubacteriales</taxon>
        <taxon>Oscillospiraceae</taxon>
        <taxon>Ruminococcus</taxon>
    </lineage>
</organism>
<dbReference type="OrthoDB" id="7860281at2"/>
<name>A0A1H6L5F1_RUMFL</name>
<protein>
    <submittedName>
        <fullName evidence="1">Uncharacterized protein</fullName>
    </submittedName>
</protein>
<dbReference type="RefSeq" id="WP_074718471.1">
    <property type="nucleotide sequence ID" value="NZ_FNWV01000013.1"/>
</dbReference>
<reference evidence="1 2" key="1">
    <citation type="submission" date="2016-10" db="EMBL/GenBank/DDBJ databases">
        <authorList>
            <person name="de Groot N.N."/>
        </authorList>
    </citation>
    <scope>NUCLEOTIDE SEQUENCE [LARGE SCALE GENOMIC DNA]</scope>
    <source>
        <strain evidence="1 2">YAD2003</strain>
    </source>
</reference>
<dbReference type="AlphaFoldDB" id="A0A1H6L5F1"/>
<gene>
    <name evidence="1" type="ORF">SAMN02910265_02805</name>
</gene>
<accession>A0A1H6L5F1</accession>
<evidence type="ECO:0000313" key="2">
    <source>
        <dbReference type="Proteomes" id="UP000183190"/>
    </source>
</evidence>
<dbReference type="Proteomes" id="UP000183190">
    <property type="component" value="Unassembled WGS sequence"/>
</dbReference>
<proteinExistence type="predicted"/>
<sequence>MAKYVFKYWFEWGCGEDFCPCLWGDNGLVSLDNLPISSELKKYLCKLGIEHDNALDWNCPSNPLLWSDKEKETFYKKAKEGYKRLQEELGEDYEIIYCEDE</sequence>
<evidence type="ECO:0000313" key="1">
    <source>
        <dbReference type="EMBL" id="SEH80468.1"/>
    </source>
</evidence>